<protein>
    <submittedName>
        <fullName evidence="1">Uncharacterized protein</fullName>
    </submittedName>
</protein>
<evidence type="ECO:0000313" key="2">
    <source>
        <dbReference type="Proteomes" id="UP001153332"/>
    </source>
</evidence>
<accession>A0ACC2JUU0</accession>
<organism evidence="1 2">
    <name type="scientific">Lasiodiplodia mahajangana</name>
    <dbReference type="NCBI Taxonomy" id="1108764"/>
    <lineage>
        <taxon>Eukaryota</taxon>
        <taxon>Fungi</taxon>
        <taxon>Dikarya</taxon>
        <taxon>Ascomycota</taxon>
        <taxon>Pezizomycotina</taxon>
        <taxon>Dothideomycetes</taxon>
        <taxon>Dothideomycetes incertae sedis</taxon>
        <taxon>Botryosphaeriales</taxon>
        <taxon>Botryosphaeriaceae</taxon>
        <taxon>Lasiodiplodia</taxon>
    </lineage>
</organism>
<sequence>MKAVALGVVALNRVMATTRDIIEGELAITHNGLMEAKQSHESHGHPPLTEPGIEFWMKWDEWNPGLMERNQYNQIERLEESFRPGFEWLLGHSSTLGLEPLTASFPKPPPEDASYDERQSYLIDSFEVALRIALPPQSEPVRMKQRLLQKSLDQYRVLYQRLNLGNEPAMIRLLEILPGSPNDSHIETRLFNTSLESPELSYEALSYAWGAGLDLQHSQFIRINGLMQRVTPNLHSALLSLRRADRSRILWVDSVCINQGDLGERARQVMLMAQIFAKAERTVVYLGPSTTASTALFRFLGLPLCRPTLCKDCGLDRTLLEVLHNPLEACIANGLEESEVLEGFIDICRREWWDRVWILQEFTLSKQDPTFYCGRDAVSNTLLSKNFYKIYEWVSHRKHHPTRLDTCEHFACEESSDPAEGRDHDLSGCHSRKSIIETSIYDKDYELAVRADSIQAAESIIEEQGSSDDDEVVAPKPLEIPQQNQSSREWVSWGISAWKASTVLQRRSTCRPWHAPDYLYRSLRAQCSRAHDIVYGVRELLDPTFREMFKPNYTVSISRLYTRLSAYILQFHSWSDMFYYYPYRLSSSSSSLQPATDTPSWVPDFAMPVEINEAEKRPFSKESNPSDDLHGPYIIDRVLFMSGVLLDEIVSVFPLPKDDPFKLLQQLWYLERLYGCPGYELFDKNLPGGPKSSDKLPASIREMGGITAYPSIAWATRYSGDLPNDISIIHIISRVANFDNVWVAIEKAADMTKIYLEQQFEKEGKKTGSHASQEEYDEYQQRFRDIVGRFSDLLHFLSDKWFDWVGICTFDFENLRAQVLHQQVPMMTWKPSRLPGRNASYEEGVNKCDPPFTSAVFQRPVVYRSILRRIAKDVESDGELKMRGEVFVFLAKAVHNATAPVVGSLSEVHYTKLDRRRRAGGLSKENIEVLGNFNNGADHVDETIEPIVDEFAMTPLPEDVTIGDYGDTPIIGFLAPAEKIHDTNKIDAYLEKAGKISDVGTRLEGAEEERHIASYSSKAIDDSEDIYGSSNSNESMEPNQRKFGELNLGSGDETQQSTTDHMRTGGEGSSHHSTQIQPQAAPRPGRIPGGESTWWRRTERRRPTNPHTLFGELIDFLGGRKLFITETRLLGLTGPGEQDVSDGDDLLLFRGMSFPVIARLEPLKELGNPKRRRRDLPTMTTMHRKIIGTAVVRDIDPKGGNFDEVELPEDFEPLSGVDPQYFTFSL</sequence>
<gene>
    <name evidence="1" type="ORF">O1611_g2338</name>
</gene>
<name>A0ACC2JUU0_9PEZI</name>
<comment type="caution">
    <text evidence="1">The sequence shown here is derived from an EMBL/GenBank/DDBJ whole genome shotgun (WGS) entry which is preliminary data.</text>
</comment>
<evidence type="ECO:0000313" key="1">
    <source>
        <dbReference type="EMBL" id="KAJ8131284.1"/>
    </source>
</evidence>
<dbReference type="Proteomes" id="UP001153332">
    <property type="component" value="Unassembled WGS sequence"/>
</dbReference>
<dbReference type="EMBL" id="JAPUUL010000320">
    <property type="protein sequence ID" value="KAJ8131284.1"/>
    <property type="molecule type" value="Genomic_DNA"/>
</dbReference>
<keyword evidence="2" id="KW-1185">Reference proteome</keyword>
<proteinExistence type="predicted"/>
<reference evidence="1" key="1">
    <citation type="submission" date="2022-12" db="EMBL/GenBank/DDBJ databases">
        <title>Genome Sequence of Lasiodiplodia mahajangana.</title>
        <authorList>
            <person name="Buettner E."/>
        </authorList>
    </citation>
    <scope>NUCLEOTIDE SEQUENCE</scope>
    <source>
        <strain evidence="1">VT137</strain>
    </source>
</reference>